<proteinExistence type="inferred from homology"/>
<dbReference type="PANTHER" id="PTHR46323">
    <property type="entry name" value="BETA-GALACTOSIDASE"/>
    <property type="match status" value="1"/>
</dbReference>
<dbReference type="GO" id="GO:0004565">
    <property type="term" value="F:beta-galactosidase activity"/>
    <property type="evidence" value="ECO:0007669"/>
    <property type="project" value="UniProtKB-EC"/>
</dbReference>
<dbReference type="AlphaFoldDB" id="A0A1E7WCQ7"/>
<dbReference type="Pfam" id="PF02837">
    <property type="entry name" value="Glyco_hydro_2_N"/>
    <property type="match status" value="1"/>
</dbReference>
<evidence type="ECO:0000259" key="9">
    <source>
        <dbReference type="SMART" id="SM01038"/>
    </source>
</evidence>
<organism evidence="10 11">
    <name type="scientific">Duganella phyllosphaerae</name>
    <dbReference type="NCBI Taxonomy" id="762836"/>
    <lineage>
        <taxon>Bacteria</taxon>
        <taxon>Pseudomonadati</taxon>
        <taxon>Pseudomonadota</taxon>
        <taxon>Betaproteobacteria</taxon>
        <taxon>Burkholderiales</taxon>
        <taxon>Oxalobacteraceae</taxon>
        <taxon>Telluria group</taxon>
        <taxon>Duganella</taxon>
    </lineage>
</organism>
<dbReference type="Pfam" id="PF16353">
    <property type="entry name" value="LacZ_4"/>
    <property type="match status" value="1"/>
</dbReference>
<dbReference type="SUPFAM" id="SSF49785">
    <property type="entry name" value="Galactose-binding domain-like"/>
    <property type="match status" value="1"/>
</dbReference>
<reference evidence="11" key="1">
    <citation type="journal article" date="2016" name="Front. Microbiol.">
        <title>Molecular Keys to the Janthinobacterium and Duganella spp. Interaction with the Plant Pathogen Fusarium graminearum.</title>
        <authorList>
            <person name="Haack F.S."/>
            <person name="Poehlein A."/>
            <person name="Kroger C."/>
            <person name="Voigt C.A."/>
            <person name="Piepenbring M."/>
            <person name="Bode H.B."/>
            <person name="Daniel R."/>
            <person name="Schafer W."/>
            <person name="Streit W.R."/>
        </authorList>
    </citation>
    <scope>NUCLEOTIDE SEQUENCE [LARGE SCALE GENOMIC DNA]</scope>
    <source>
        <strain evidence="11">T54</strain>
    </source>
</reference>
<dbReference type="InterPro" id="IPR006102">
    <property type="entry name" value="Ig-like_GH2"/>
</dbReference>
<dbReference type="Pfam" id="PF00703">
    <property type="entry name" value="Glyco_hydro_2"/>
    <property type="match status" value="1"/>
</dbReference>
<keyword evidence="5 7" id="KW-0326">Glycosidase</keyword>
<dbReference type="Proteomes" id="UP000175989">
    <property type="component" value="Unassembled WGS sequence"/>
</dbReference>
<feature type="chain" id="PRO_5009206782" description="Beta-galactosidase" evidence="8">
    <location>
        <begin position="25"/>
        <end position="1051"/>
    </location>
</feature>
<dbReference type="InterPro" id="IPR050347">
    <property type="entry name" value="Bact_Beta-galactosidase"/>
</dbReference>
<dbReference type="EC" id="3.2.1.23" evidence="3 7"/>
<dbReference type="GO" id="GO:0030246">
    <property type="term" value="F:carbohydrate binding"/>
    <property type="evidence" value="ECO:0007669"/>
    <property type="project" value="InterPro"/>
</dbReference>
<dbReference type="InterPro" id="IPR023230">
    <property type="entry name" value="Glyco_hydro_2_CS"/>
</dbReference>
<dbReference type="Gene3D" id="2.60.120.260">
    <property type="entry name" value="Galactose-binding domain-like"/>
    <property type="match status" value="1"/>
</dbReference>
<evidence type="ECO:0000256" key="4">
    <source>
        <dbReference type="ARBA" id="ARBA00022801"/>
    </source>
</evidence>
<keyword evidence="4 7" id="KW-0378">Hydrolase</keyword>
<keyword evidence="11" id="KW-1185">Reference proteome</keyword>
<dbReference type="PRINTS" id="PR00132">
    <property type="entry name" value="GLHYDRLASE2"/>
</dbReference>
<dbReference type="Gene3D" id="2.60.40.10">
    <property type="entry name" value="Immunoglobulins"/>
    <property type="match status" value="2"/>
</dbReference>
<dbReference type="GO" id="GO:0009341">
    <property type="term" value="C:beta-galactosidase complex"/>
    <property type="evidence" value="ECO:0007669"/>
    <property type="project" value="InterPro"/>
</dbReference>
<sequence>MAQKTASVHACLLALASLSGTLHAAPAQTPLTEWQQPEVVAVNREPMKATFFNFESRDKAVAGDMAASQYYLSLDGTWQFAYSNTPGERPRDFYRNDFDTSRWGTIEVPGMIQAQGYGKPIFTNVDYPFPLNEPVIPDAFNEVGSYRRDFVVPAGWEGREVFLHVGAAGAAYYIWVNGEKVGYSEDSKLPAEFKLNRYLKPGKNNIAIEVYRWADASYLEDQDFWRLSGIERSVYLYAEPKAYLRDYTVTALLGKDYTDGVFKLKAEFAGTPAAGAPVAGSIAVTLFDGEREVFNRKASIDGSAATIDGVLPKVRPWSAETPNLYRMVLEYMDAGGKLVSATSRRMGFRTVEMKDGEVRVNGKRIMIKGANRHEHDPVTYRVMSLDLMRKDVEMMKQANVNAVRTSHYPNDPRWYDLADEYGLYVMDEANIESHAYMQLGDHSKVPGYREQVQLGYKPQWRAAHVDRVSRMVQRDKNSPSIIFWSLGNEAGTGPNFEHAAQWIRANDPNRLISYLGHGTIGETHKPNAYVDIYAPMYDDIEKMADYAADPRFTQPMIQCEYVHAMGNSLGNMEDYWQVIRAHKKLQGGFIWDWVDQTVFATDDKGRRYYASGFDVNPKVGDNSVVGDGVVRSDRTPDPEYYEVQKVYSPLVFEGDPATGKVTVVNRYDFRDTSDLDFDWVLTNDGNEVTRGALTVPAVAAGASRQVQIRLPKLRSTGGEQLVTLRAKARTASVKGVAAGTVVGWSQFVTVPASKPVATAKAVKPARDGDNIRLAAGPASLLLDAKTGLVNYTVNGKTLLKGGAPNFWRGLIDNDEGAGVDKTHQVWKTFSEQRHVRAVTQDGNRVKVLYSFGAGAAHWETVYTLDADGVLGVAATFTPLRDDLPDPLRLGLRFDNDNTLDTVQWYGRGPQESYADRATGYAIGRYTGKVADQYHGYSRPQESGNKTGVRWLSLANQQGAGITVKGAAPLSVNVLAFPYEDLYLRERGAWKSSEIAPHGDGSLLIDLAQSGVGGDTGWNLTGRPHVKYRIKLEPASYSFTIAPVAAKPQEAK</sequence>
<dbReference type="Pfam" id="PF02836">
    <property type="entry name" value="Glyco_hydro_2_C"/>
    <property type="match status" value="1"/>
</dbReference>
<dbReference type="SUPFAM" id="SSF49303">
    <property type="entry name" value="beta-Galactosidase/glucuronidase domain"/>
    <property type="match status" value="2"/>
</dbReference>
<dbReference type="RefSeq" id="WP_070250911.1">
    <property type="nucleotide sequence ID" value="NZ_LROM01000124.1"/>
</dbReference>
<dbReference type="InterPro" id="IPR006104">
    <property type="entry name" value="Glyco_hydro_2_N"/>
</dbReference>
<feature type="signal peptide" evidence="8">
    <location>
        <begin position="1"/>
        <end position="24"/>
    </location>
</feature>
<dbReference type="Pfam" id="PF02929">
    <property type="entry name" value="Bgal_small_N"/>
    <property type="match status" value="1"/>
</dbReference>
<dbReference type="SUPFAM" id="SSF74650">
    <property type="entry name" value="Galactose mutarotase-like"/>
    <property type="match status" value="1"/>
</dbReference>
<dbReference type="PROSITE" id="PS00719">
    <property type="entry name" value="GLYCOSYL_HYDROL_F2_1"/>
    <property type="match status" value="1"/>
</dbReference>
<dbReference type="InterPro" id="IPR006103">
    <property type="entry name" value="Glyco_hydro_2_cat"/>
</dbReference>
<comment type="caution">
    <text evidence="10">The sequence shown here is derived from an EMBL/GenBank/DDBJ whole genome shotgun (WGS) entry which is preliminary data.</text>
</comment>
<evidence type="ECO:0000256" key="6">
    <source>
        <dbReference type="ARBA" id="ARBA00032230"/>
    </source>
</evidence>
<feature type="domain" description="Beta galactosidase small chain/" evidence="9">
    <location>
        <begin position="772"/>
        <end position="1041"/>
    </location>
</feature>
<evidence type="ECO:0000313" key="11">
    <source>
        <dbReference type="Proteomes" id="UP000175989"/>
    </source>
</evidence>
<evidence type="ECO:0000256" key="2">
    <source>
        <dbReference type="ARBA" id="ARBA00007401"/>
    </source>
</evidence>
<protein>
    <recommendedName>
        <fullName evidence="3 7">Beta-galactosidase</fullName>
        <ecNumber evidence="3 7">3.2.1.23</ecNumber>
    </recommendedName>
    <alternativeName>
        <fullName evidence="6 7">Lactase</fullName>
    </alternativeName>
</protein>
<name>A0A1E7WCQ7_9BURK</name>
<dbReference type="InterPro" id="IPR017853">
    <property type="entry name" value="GH"/>
</dbReference>
<evidence type="ECO:0000256" key="8">
    <source>
        <dbReference type="SAM" id="SignalP"/>
    </source>
</evidence>
<dbReference type="GO" id="GO:0005990">
    <property type="term" value="P:lactose catabolic process"/>
    <property type="evidence" value="ECO:0007669"/>
    <property type="project" value="TreeGrafter"/>
</dbReference>
<dbReference type="PANTHER" id="PTHR46323:SF2">
    <property type="entry name" value="BETA-GALACTOSIDASE"/>
    <property type="match status" value="1"/>
</dbReference>
<accession>A0A1E7WCQ7</accession>
<dbReference type="PATRIC" id="fig|762836.4.peg.4418"/>
<dbReference type="InterPro" id="IPR013783">
    <property type="entry name" value="Ig-like_fold"/>
</dbReference>
<dbReference type="InterPro" id="IPR008979">
    <property type="entry name" value="Galactose-bd-like_sf"/>
</dbReference>
<evidence type="ECO:0000256" key="5">
    <source>
        <dbReference type="ARBA" id="ARBA00023295"/>
    </source>
</evidence>
<dbReference type="InterPro" id="IPR036156">
    <property type="entry name" value="Beta-gal/glucu_dom_sf"/>
</dbReference>
<dbReference type="Gene3D" id="2.70.98.10">
    <property type="match status" value="1"/>
</dbReference>
<dbReference type="SUPFAM" id="SSF51445">
    <property type="entry name" value="(Trans)glycosidases"/>
    <property type="match status" value="1"/>
</dbReference>
<evidence type="ECO:0000256" key="3">
    <source>
        <dbReference type="ARBA" id="ARBA00012756"/>
    </source>
</evidence>
<dbReference type="SMART" id="SM01038">
    <property type="entry name" value="Bgal_small_N"/>
    <property type="match status" value="1"/>
</dbReference>
<dbReference type="InterPro" id="IPR006101">
    <property type="entry name" value="Glyco_hydro_2"/>
</dbReference>
<dbReference type="EMBL" id="LROM01000124">
    <property type="protein sequence ID" value="OEZ95422.1"/>
    <property type="molecule type" value="Genomic_DNA"/>
</dbReference>
<comment type="similarity">
    <text evidence="2 7">Belongs to the glycosyl hydrolase 2 family.</text>
</comment>
<dbReference type="InterPro" id="IPR014718">
    <property type="entry name" value="GH-type_carb-bd"/>
</dbReference>
<evidence type="ECO:0000313" key="10">
    <source>
        <dbReference type="EMBL" id="OEZ95422.1"/>
    </source>
</evidence>
<comment type="catalytic activity">
    <reaction evidence="1 7">
        <text>Hydrolysis of terminal non-reducing beta-D-galactose residues in beta-D-galactosides.</text>
        <dbReference type="EC" id="3.2.1.23"/>
    </reaction>
</comment>
<evidence type="ECO:0000256" key="7">
    <source>
        <dbReference type="RuleBase" id="RU361154"/>
    </source>
</evidence>
<dbReference type="InterPro" id="IPR011013">
    <property type="entry name" value="Gal_mutarotase_sf_dom"/>
</dbReference>
<dbReference type="OrthoDB" id="53299at2"/>
<evidence type="ECO:0000256" key="1">
    <source>
        <dbReference type="ARBA" id="ARBA00001412"/>
    </source>
</evidence>
<dbReference type="InterPro" id="IPR032312">
    <property type="entry name" value="LacZ_4"/>
</dbReference>
<gene>
    <name evidence="10" type="primary">lacZ_5</name>
    <name evidence="10" type="ORF">DUPY_42930</name>
</gene>
<dbReference type="Gene3D" id="3.20.20.80">
    <property type="entry name" value="Glycosidases"/>
    <property type="match status" value="1"/>
</dbReference>
<dbReference type="InterPro" id="IPR004199">
    <property type="entry name" value="B-gal_small/dom_5"/>
</dbReference>
<keyword evidence="8" id="KW-0732">Signal</keyword>